<dbReference type="GO" id="GO:0004252">
    <property type="term" value="F:serine-type endopeptidase activity"/>
    <property type="evidence" value="ECO:0007669"/>
    <property type="project" value="TreeGrafter"/>
</dbReference>
<dbReference type="GO" id="GO:0006508">
    <property type="term" value="P:proteolysis"/>
    <property type="evidence" value="ECO:0007669"/>
    <property type="project" value="InterPro"/>
</dbReference>
<gene>
    <name evidence="3" type="ordered locus">Teth39_2247</name>
</gene>
<protein>
    <submittedName>
        <fullName evidence="3">Peptidase S9, prolyl oligopeptidase active site domain protein</fullName>
    </submittedName>
</protein>
<dbReference type="PANTHER" id="PTHR42776">
    <property type="entry name" value="SERINE PEPTIDASE S9 FAMILY MEMBER"/>
    <property type="match status" value="1"/>
</dbReference>
<dbReference type="SUPFAM" id="SSF69304">
    <property type="entry name" value="Tricorn protease N-terminal domain"/>
    <property type="match status" value="1"/>
</dbReference>
<dbReference type="HOGENOM" id="CLU_008615_3_1_9"/>
<accession>B0K8D6</accession>
<dbReference type="KEGG" id="tpd:Teth39_2247"/>
<dbReference type="AlphaFoldDB" id="B0K8D6"/>
<dbReference type="Proteomes" id="UP000002156">
    <property type="component" value="Chromosome"/>
</dbReference>
<dbReference type="Gene3D" id="2.120.10.30">
    <property type="entry name" value="TolB, C-terminal domain"/>
    <property type="match status" value="1"/>
</dbReference>
<dbReference type="eggNOG" id="COG0823">
    <property type="taxonomic scope" value="Bacteria"/>
</dbReference>
<feature type="domain" description="Peptidase S9 prolyl oligopeptidase catalytic" evidence="2">
    <location>
        <begin position="395"/>
        <end position="596"/>
    </location>
</feature>
<evidence type="ECO:0000313" key="4">
    <source>
        <dbReference type="Proteomes" id="UP000002156"/>
    </source>
</evidence>
<reference evidence="4" key="1">
    <citation type="submission" date="2008-01" db="EMBL/GenBank/DDBJ databases">
        <title>Complete sequence of Thermoanaerobacter pseudethanolicus 39E.</title>
        <authorList>
            <person name="Copeland A."/>
            <person name="Lucas S."/>
            <person name="Lapidus A."/>
            <person name="Barry K."/>
            <person name="Glavina del Rio T."/>
            <person name="Dalin E."/>
            <person name="Tice H."/>
            <person name="Pitluck S."/>
            <person name="Bruce D."/>
            <person name="Goodwin L."/>
            <person name="Saunders E."/>
            <person name="Brettin T."/>
            <person name="Detter J.C."/>
            <person name="Han C."/>
            <person name="Schmutz J."/>
            <person name="Larimer F."/>
            <person name="Land M."/>
            <person name="Hauser L."/>
            <person name="Kyrpides N."/>
            <person name="Lykidis A."/>
            <person name="Hemme C."/>
            <person name="Fields M.W."/>
            <person name="He Z."/>
            <person name="Zhou J."/>
            <person name="Richardson P."/>
        </authorList>
    </citation>
    <scope>NUCLEOTIDE SEQUENCE [LARGE SCALE GENOMIC DNA]</scope>
    <source>
        <strain evidence="4">ATCC 33223 / DSM 2355 / 39E</strain>
    </source>
</reference>
<dbReference type="STRING" id="340099.Teth39_2247"/>
<dbReference type="InterPro" id="IPR011042">
    <property type="entry name" value="6-blade_b-propeller_TolB-like"/>
</dbReference>
<keyword evidence="4" id="KW-1185">Reference proteome</keyword>
<dbReference type="InterPro" id="IPR001375">
    <property type="entry name" value="Peptidase_S9_cat"/>
</dbReference>
<dbReference type="SUPFAM" id="SSF53474">
    <property type="entry name" value="alpha/beta-Hydrolases"/>
    <property type="match status" value="1"/>
</dbReference>
<dbReference type="Gene3D" id="3.40.50.1820">
    <property type="entry name" value="alpha/beta hydrolase"/>
    <property type="match status" value="1"/>
</dbReference>
<dbReference type="ESTHER" id="thep3-b0k8d6">
    <property type="family name" value="Prolyl_oligopeptidase_S9"/>
</dbReference>
<dbReference type="EMBL" id="CP000924">
    <property type="protein sequence ID" value="ABY95868.1"/>
    <property type="molecule type" value="Genomic_DNA"/>
</dbReference>
<sequence length="597" mass="68414">MFEFKKPTAKEYLGAYIIQAFEVSPDDSKLVMSANLNGAFNLWAIDLETSYYPYPLTSIGQSTSFIKFDPKGRYILAGFDKDGDENYKIYALPLIGGELTPLFEESKDQDKYYFSHLNEKGKLLYYVSSKENPTYLNGYVYDIEKKQERRLYEGSEGATYLAAVSDDDTRFVIIKGFANTYAVAMVMTETETLPLVPDPQKIHITRSPLFVDKDTIYFLTDYESDFTYLAMFSIKDKAFRKILEIPDVSFVEAKFHRESSSIILQAEKGVEDLLYRFYLDDQRLEKIPLPVSVIDQLEVSKKGTIYVLGRSATTIHNIYRLVEGREWEPITQNRLPGIPKELLVEPEVLEYTSFDGKRIQALFFKPLADIDNGYTVLWPHGGPQAAERKFFRPFFQLLLAYGYRIFAPNFRGSTGYGKTFTQLVERDWGEGPRKDIIAGIDWLIETGKIDKDKIFVVGGSYGGYMTLLLHGRHADKFKAFVDIFGVSNLITFAESVPPHWKPMMERWLGDPVKDKERLIKDSPITYLENMTKPMLVVQGANDPRVVKAESDQIVEALRSKGRDVEYIVLPDEGHGFSKKANEIKVYTAILDFLDRHK</sequence>
<proteinExistence type="predicted"/>
<keyword evidence="1" id="KW-0378">Hydrolase</keyword>
<dbReference type="InterPro" id="IPR029058">
    <property type="entry name" value="AB_hydrolase_fold"/>
</dbReference>
<evidence type="ECO:0000259" key="2">
    <source>
        <dbReference type="Pfam" id="PF00326"/>
    </source>
</evidence>
<organism evidence="3 4">
    <name type="scientific">Thermoanaerobacter pseudethanolicus (strain ATCC 33223 / 39E)</name>
    <name type="common">Clostridium thermohydrosulfuricum</name>
    <dbReference type="NCBI Taxonomy" id="340099"/>
    <lineage>
        <taxon>Bacteria</taxon>
        <taxon>Bacillati</taxon>
        <taxon>Bacillota</taxon>
        <taxon>Clostridia</taxon>
        <taxon>Thermoanaerobacterales</taxon>
        <taxon>Thermoanaerobacteraceae</taxon>
        <taxon>Thermoanaerobacter</taxon>
    </lineage>
</organism>
<dbReference type="PANTHER" id="PTHR42776:SF27">
    <property type="entry name" value="DIPEPTIDYL PEPTIDASE FAMILY MEMBER 6"/>
    <property type="match status" value="1"/>
</dbReference>
<evidence type="ECO:0000313" key="3">
    <source>
        <dbReference type="EMBL" id="ABY95868.1"/>
    </source>
</evidence>
<dbReference type="eggNOG" id="COG1506">
    <property type="taxonomic scope" value="Bacteria"/>
</dbReference>
<dbReference type="RefSeq" id="WP_009052094.1">
    <property type="nucleotide sequence ID" value="NC_010321.1"/>
</dbReference>
<dbReference type="Pfam" id="PF00326">
    <property type="entry name" value="Peptidase_S9"/>
    <property type="match status" value="1"/>
</dbReference>
<evidence type="ECO:0000256" key="1">
    <source>
        <dbReference type="ARBA" id="ARBA00022801"/>
    </source>
</evidence>
<name>B0K8D6_THEP3</name>